<proteinExistence type="predicted"/>
<evidence type="ECO:0000256" key="5">
    <source>
        <dbReference type="ARBA" id="ARBA00022833"/>
    </source>
</evidence>
<organism evidence="7 8">
    <name type="scientific">Fusarium oxysporum f. sp. rapae</name>
    <dbReference type="NCBI Taxonomy" id="485398"/>
    <lineage>
        <taxon>Eukaryota</taxon>
        <taxon>Fungi</taxon>
        <taxon>Dikarya</taxon>
        <taxon>Ascomycota</taxon>
        <taxon>Pezizomycotina</taxon>
        <taxon>Sordariomycetes</taxon>
        <taxon>Hypocreomycetidae</taxon>
        <taxon>Hypocreales</taxon>
        <taxon>Nectriaceae</taxon>
        <taxon>Fusarium</taxon>
        <taxon>Fusarium oxysporum species complex</taxon>
    </lineage>
</organism>
<evidence type="ECO:0000256" key="3">
    <source>
        <dbReference type="ARBA" id="ARBA00022723"/>
    </source>
</evidence>
<reference evidence="7" key="1">
    <citation type="submission" date="2021-04" db="EMBL/GenBank/DDBJ databases">
        <title>First draft genome resource for Brassicaceae pathogens Fusarium oxysporum f. sp. raphani and Fusarium oxysporum f. sp. rapae.</title>
        <authorList>
            <person name="Asai S."/>
        </authorList>
    </citation>
    <scope>NUCLEOTIDE SEQUENCE</scope>
    <source>
        <strain evidence="7">Tf1208</strain>
    </source>
</reference>
<protein>
    <submittedName>
        <fullName evidence="7">Uncharacterized protein</fullName>
    </submittedName>
</protein>
<dbReference type="GO" id="GO:0006508">
    <property type="term" value="P:proteolysis"/>
    <property type="evidence" value="ECO:0007669"/>
    <property type="project" value="UniProtKB-KW"/>
</dbReference>
<keyword evidence="4" id="KW-0378">Hydrolase</keyword>
<evidence type="ECO:0000313" key="8">
    <source>
        <dbReference type="Proteomes" id="UP000694050"/>
    </source>
</evidence>
<comment type="caution">
    <text evidence="7">The sequence shown here is derived from an EMBL/GenBank/DDBJ whole genome shotgun (WGS) entry which is preliminary data.</text>
</comment>
<sequence length="234" mass="25858">MYEDGEGAYVTGRAWASDGVAIVSTVRYNPSLDGLAGIDPLHRWPASHYKAYVDERSQVHNKTKGWKKRNCLSSKAFGKPPVDSALALATQAANQARQPSSRDELSNQWFARVVVAVSREAGHCFGLGNSKCYACLMQGVSGIRRAGEIPPYLCPVCYSKLGWELVLLQHGFEGGIEREKAWLEAQYAALKAFCNKWNKIPQFATFEAWLEKRLEDRKGDDEGDEGDEAAGPSN</sequence>
<dbReference type="InterPro" id="IPR012962">
    <property type="entry name" value="Pept_M54_archaemetzincn"/>
</dbReference>
<gene>
    <name evidence="7" type="ORF">Forpe1208_v006721</name>
</gene>
<keyword evidence="5" id="KW-0862">Zinc</keyword>
<dbReference type="GO" id="GO:0046872">
    <property type="term" value="F:metal ion binding"/>
    <property type="evidence" value="ECO:0007669"/>
    <property type="project" value="UniProtKB-KW"/>
</dbReference>
<evidence type="ECO:0000313" key="7">
    <source>
        <dbReference type="EMBL" id="KAG7415207.1"/>
    </source>
</evidence>
<accession>A0A8J5UCE4</accession>
<evidence type="ECO:0000256" key="6">
    <source>
        <dbReference type="ARBA" id="ARBA00023049"/>
    </source>
</evidence>
<comment type="cofactor">
    <cofactor evidence="1">
        <name>Zn(2+)</name>
        <dbReference type="ChEBI" id="CHEBI:29105"/>
    </cofactor>
</comment>
<evidence type="ECO:0000256" key="1">
    <source>
        <dbReference type="ARBA" id="ARBA00001947"/>
    </source>
</evidence>
<keyword evidence="6" id="KW-0482">Metalloprotease</keyword>
<keyword evidence="3" id="KW-0479">Metal-binding</keyword>
<dbReference type="PANTHER" id="PTHR15910">
    <property type="entry name" value="ARCHAEMETZINCIN"/>
    <property type="match status" value="1"/>
</dbReference>
<dbReference type="PANTHER" id="PTHR15910:SF1">
    <property type="entry name" value="ARCHAEMETZINCIN-2"/>
    <property type="match status" value="1"/>
</dbReference>
<dbReference type="Proteomes" id="UP000694050">
    <property type="component" value="Unassembled WGS sequence"/>
</dbReference>
<name>A0A8J5UCE4_FUSOX</name>
<evidence type="ECO:0000256" key="4">
    <source>
        <dbReference type="ARBA" id="ARBA00022801"/>
    </source>
</evidence>
<dbReference type="EMBL" id="JAELUQ010000004">
    <property type="protein sequence ID" value="KAG7415207.1"/>
    <property type="molecule type" value="Genomic_DNA"/>
</dbReference>
<evidence type="ECO:0000256" key="2">
    <source>
        <dbReference type="ARBA" id="ARBA00022670"/>
    </source>
</evidence>
<dbReference type="AlphaFoldDB" id="A0A8J5UCE4"/>
<dbReference type="GO" id="GO:0008237">
    <property type="term" value="F:metallopeptidase activity"/>
    <property type="evidence" value="ECO:0007669"/>
    <property type="project" value="UniProtKB-KW"/>
</dbReference>
<keyword evidence="2" id="KW-0645">Protease</keyword>